<name>A0A172WIP4_9EURY</name>
<dbReference type="PROSITE" id="PS51626">
    <property type="entry name" value="SAM_MT_TRM1"/>
    <property type="match status" value="1"/>
</dbReference>
<comment type="caution">
    <text evidence="8">Lacks conserved residue(s) required for the propagation of feature annotation.</text>
</comment>
<dbReference type="EC" id="2.1.1.216" evidence="7 8"/>
<feature type="binding site" evidence="8">
    <location>
        <position position="36"/>
    </location>
    <ligand>
        <name>S-adenosyl-L-methionine</name>
        <dbReference type="ChEBI" id="CHEBI:59789"/>
    </ligand>
</feature>
<dbReference type="RefSeq" id="WP_068666895.1">
    <property type="nucleotide sequence ID" value="NZ_CP015520.1"/>
</dbReference>
<dbReference type="InterPro" id="IPR002905">
    <property type="entry name" value="Trm1"/>
</dbReference>
<evidence type="ECO:0000256" key="7">
    <source>
        <dbReference type="ARBA" id="ARBA00039099"/>
    </source>
</evidence>
<dbReference type="GO" id="GO:0000049">
    <property type="term" value="F:tRNA binding"/>
    <property type="evidence" value="ECO:0007669"/>
    <property type="project" value="UniProtKB-UniRule"/>
</dbReference>
<keyword evidence="3 8" id="KW-0808">Transferase</keyword>
<dbReference type="AlphaFoldDB" id="A0A172WIP4"/>
<keyword evidence="6 8" id="KW-0694">RNA-binding</keyword>
<dbReference type="CDD" id="cd02440">
    <property type="entry name" value="AdoMet_MTases"/>
    <property type="match status" value="1"/>
</dbReference>
<dbReference type="SUPFAM" id="SSF53335">
    <property type="entry name" value="S-adenosyl-L-methionine-dependent methyltransferases"/>
    <property type="match status" value="1"/>
</dbReference>
<keyword evidence="1 8" id="KW-0820">tRNA-binding</keyword>
<comment type="function">
    <text evidence="8">Dimethylates a single guanine residue at position 26 of a number of tRNAs using S-adenosyl-L-methionine as donor of the methyl groups.</text>
</comment>
<dbReference type="STRING" id="1712654.A7C91_09270"/>
<dbReference type="InterPro" id="IPR022923">
    <property type="entry name" value="TRM1_arc_bac"/>
</dbReference>
<gene>
    <name evidence="8" type="primary">trm1</name>
    <name evidence="10" type="ORF">A7C91_09270</name>
</gene>
<evidence type="ECO:0000256" key="9">
    <source>
        <dbReference type="PROSITE-ProRule" id="PRU00958"/>
    </source>
</evidence>
<evidence type="ECO:0000256" key="5">
    <source>
        <dbReference type="ARBA" id="ARBA00022694"/>
    </source>
</evidence>
<sequence length="378" mass="43030">MKLVEVHESLVGILVPKAERIYDAPVFYNPVMALNRDISVLALKVLGSKRVLDALSATGIRGIRYALETSAEEVWLNDINPDAFRLIVENLKLNFSGEPEFREKKVVLRGDKTLVAMNADANRLMNEQFRYFDFVDLDPFGSPMEFLDSALRAVKRRGVLAITATDTGVLCGAYRNACLRKYLAEPIRGELCHEAGLRILTGTLVRYAAKYDLGVEVLLAYYRDHYFRTFLRLRSGAKKADESMKQLGYLYQEPSGRFDYERAFLPSKVKAYGPLWLGPLKSQEFVEELYKLSRDSPLGNAKKTPEFLGLLRDELDIPFHYDTHALTRRHGLEVRKLAGVIEILREKGYKATRTHFSPTALKTDAPFEEVLEALRELQ</sequence>
<dbReference type="Pfam" id="PF02005">
    <property type="entry name" value="TRM"/>
    <property type="match status" value="1"/>
</dbReference>
<feature type="binding site" evidence="8">
    <location>
        <position position="61"/>
    </location>
    <ligand>
        <name>S-adenosyl-L-methionine</name>
        <dbReference type="ChEBI" id="CHEBI:59789"/>
    </ligand>
</feature>
<dbReference type="EMBL" id="CP015520">
    <property type="protein sequence ID" value="ANF23338.1"/>
    <property type="molecule type" value="Genomic_DNA"/>
</dbReference>
<organism evidence="10 11">
    <name type="scientific">Thermococcus piezophilus</name>
    <dbReference type="NCBI Taxonomy" id="1712654"/>
    <lineage>
        <taxon>Archaea</taxon>
        <taxon>Methanobacteriati</taxon>
        <taxon>Methanobacteriota</taxon>
        <taxon>Thermococci</taxon>
        <taxon>Thermococcales</taxon>
        <taxon>Thermococcaceae</taxon>
        <taxon>Thermococcus</taxon>
    </lineage>
</organism>
<keyword evidence="11" id="KW-1185">Reference proteome</keyword>
<dbReference type="InterPro" id="IPR042296">
    <property type="entry name" value="tRNA_met_Trm1_C"/>
</dbReference>
<keyword evidence="2 8" id="KW-0489">Methyltransferase</keyword>
<evidence type="ECO:0000313" key="10">
    <source>
        <dbReference type="EMBL" id="ANF23338.1"/>
    </source>
</evidence>
<comment type="catalytic activity">
    <reaction evidence="8">
        <text>guanosine(26) in tRNA + 2 S-adenosyl-L-methionine = N(2)-dimethylguanosine(26) in tRNA + 2 S-adenosyl-L-homocysteine + 2 H(+)</text>
        <dbReference type="Rhea" id="RHEA:43140"/>
        <dbReference type="Rhea" id="RHEA-COMP:10359"/>
        <dbReference type="Rhea" id="RHEA-COMP:10360"/>
        <dbReference type="ChEBI" id="CHEBI:15378"/>
        <dbReference type="ChEBI" id="CHEBI:57856"/>
        <dbReference type="ChEBI" id="CHEBI:59789"/>
        <dbReference type="ChEBI" id="CHEBI:74269"/>
        <dbReference type="ChEBI" id="CHEBI:74513"/>
        <dbReference type="EC" id="2.1.1.216"/>
    </reaction>
</comment>
<feature type="binding site" evidence="8">
    <location>
        <position position="78"/>
    </location>
    <ligand>
        <name>S-adenosyl-L-methionine</name>
        <dbReference type="ChEBI" id="CHEBI:59789"/>
    </ligand>
</feature>
<feature type="binding site" evidence="8">
    <location>
        <position position="120"/>
    </location>
    <ligand>
        <name>S-adenosyl-L-methionine</name>
        <dbReference type="ChEBI" id="CHEBI:59789"/>
    </ligand>
</feature>
<dbReference type="PANTHER" id="PTHR10631:SF3">
    <property type="entry name" value="TRNA (GUANINE(26)-N(2))-DIMETHYLTRANSFERASE"/>
    <property type="match status" value="1"/>
</dbReference>
<reference evidence="11" key="1">
    <citation type="journal article" date="2016" name="Syst. Appl. Microbiol.">
        <title>Thermococcus piezophilus sp. nov., a novel hyperthermophilic and piezophilic archaeon with a broad pressure range for growth, isolated from a deepest hydrothermal vent at the Mid-Cayman Rise.</title>
        <authorList>
            <person name="Dalmasso C."/>
            <person name="Oger P."/>
            <person name="Selva G."/>
            <person name="Courtine D."/>
            <person name="L'Haridon S."/>
            <person name="Garlaschelli A."/>
            <person name="Roussel E."/>
            <person name="Miyazaki J."/>
            <person name="Reveillaud J."/>
            <person name="Jebbar M."/>
            <person name="Takai K."/>
            <person name="Maignien L."/>
            <person name="Alain K."/>
        </authorList>
    </citation>
    <scope>NUCLEOTIDE SEQUENCE [LARGE SCALE GENOMIC DNA]</scope>
    <source>
        <strain evidence="11">CDGS</strain>
    </source>
</reference>
<evidence type="ECO:0000313" key="11">
    <source>
        <dbReference type="Proteomes" id="UP000076969"/>
    </source>
</evidence>
<evidence type="ECO:0000256" key="6">
    <source>
        <dbReference type="ARBA" id="ARBA00022884"/>
    </source>
</evidence>
<dbReference type="OrthoDB" id="372177at2157"/>
<comment type="similarity">
    <text evidence="8 9">Belongs to the class I-like SAM-binding methyltransferase superfamily. Trm1 family.</text>
</comment>
<proteinExistence type="inferred from homology"/>
<protein>
    <recommendedName>
        <fullName evidence="7 8">tRNA (guanine(26)-N(2))-dimethyltransferase</fullName>
        <ecNumber evidence="7 8">2.1.1.216</ecNumber>
    </recommendedName>
    <alternativeName>
        <fullName evidence="8">tRNA 2,2-dimethylguanosine-26 methyltransferase</fullName>
    </alternativeName>
    <alternativeName>
        <fullName evidence="8">tRNA(guanine-26,N(2)-N(2)) methyltransferase</fullName>
    </alternativeName>
    <alternativeName>
        <fullName evidence="8">tRNA(m(2,2)G26)dimethyltransferase</fullName>
    </alternativeName>
</protein>
<dbReference type="GO" id="GO:0160104">
    <property type="term" value="F:tRNA (guanine(26)-N2)-dimethyltransferase activity"/>
    <property type="evidence" value="ECO:0007669"/>
    <property type="project" value="UniProtKB-UniRule"/>
</dbReference>
<dbReference type="Proteomes" id="UP000076969">
    <property type="component" value="Chromosome"/>
</dbReference>
<evidence type="ECO:0000256" key="4">
    <source>
        <dbReference type="ARBA" id="ARBA00022691"/>
    </source>
</evidence>
<keyword evidence="5 8" id="KW-0819">tRNA processing</keyword>
<evidence type="ECO:0000256" key="8">
    <source>
        <dbReference type="HAMAP-Rule" id="MF_00290"/>
    </source>
</evidence>
<evidence type="ECO:0000256" key="3">
    <source>
        <dbReference type="ARBA" id="ARBA00022679"/>
    </source>
</evidence>
<keyword evidence="4 8" id="KW-0949">S-adenosyl-L-methionine</keyword>
<dbReference type="Gene3D" id="3.40.50.150">
    <property type="entry name" value="Vaccinia Virus protein VP39"/>
    <property type="match status" value="1"/>
</dbReference>
<dbReference type="GO" id="GO:0002940">
    <property type="term" value="P:tRNA N2-guanine methylation"/>
    <property type="evidence" value="ECO:0007669"/>
    <property type="project" value="TreeGrafter"/>
</dbReference>
<dbReference type="Gene3D" id="3.30.56.70">
    <property type="entry name" value="N2,N2-dimethylguanosine tRNA methyltransferase, C-terminal domain"/>
    <property type="match status" value="1"/>
</dbReference>
<dbReference type="NCBIfam" id="TIGR00308">
    <property type="entry name" value="TRM1"/>
    <property type="match status" value="1"/>
</dbReference>
<dbReference type="FunFam" id="3.40.50.150:FF:000272">
    <property type="entry name" value="tRNA (guanine(26)-N(2))-dimethyltransferase"/>
    <property type="match status" value="1"/>
</dbReference>
<dbReference type="InterPro" id="IPR029063">
    <property type="entry name" value="SAM-dependent_MTases_sf"/>
</dbReference>
<feature type="binding site" evidence="8">
    <location>
        <position position="121"/>
    </location>
    <ligand>
        <name>S-adenosyl-L-methionine</name>
        <dbReference type="ChEBI" id="CHEBI:59789"/>
    </ligand>
</feature>
<dbReference type="HAMAP" id="MF_00290">
    <property type="entry name" value="tRNA_dimethyltr_TRM1"/>
    <property type="match status" value="1"/>
</dbReference>
<dbReference type="PANTHER" id="PTHR10631">
    <property type="entry name" value="N 2 ,N 2 -DIMETHYLGUANOSINE TRNA METHYLTRANSFERASE"/>
    <property type="match status" value="1"/>
</dbReference>
<dbReference type="KEGG" id="tpie:A7C91_09270"/>
<evidence type="ECO:0000256" key="1">
    <source>
        <dbReference type="ARBA" id="ARBA00022555"/>
    </source>
</evidence>
<accession>A0A172WIP4</accession>
<dbReference type="GeneID" id="28496382"/>
<evidence type="ECO:0000256" key="2">
    <source>
        <dbReference type="ARBA" id="ARBA00022603"/>
    </source>
</evidence>